<sequence>MVHNTQSIHEAIDLFEAAKAQIQREGTPQHAQVLLLDFAKAYDSLDGRFMINLLYDEVERNSQLTGINLHAQDNDWAGAMKLQVAVYADDTAIYLADSAMRTEAIEAVAAFSVVSELWLNVDKSKAIRLGGEQVESTHNDSAAQNNVVEEVESTRYLGHIAGMGDTCSLVWNTALEATRVRLALAEVKTNSVHPRATIAAAVIIPKL</sequence>
<dbReference type="GO" id="GO:0003964">
    <property type="term" value="F:RNA-directed DNA polymerase activity"/>
    <property type="evidence" value="ECO:0007669"/>
    <property type="project" value="UniProtKB-KW"/>
</dbReference>
<reference evidence="2" key="1">
    <citation type="submission" date="2017-03" db="EMBL/GenBank/DDBJ databases">
        <title>Phytopthora megakarya and P. palmivora, two closely related causual agents of cacao black pod achieved similar genome size and gene model numbers by different mechanisms.</title>
        <authorList>
            <person name="Ali S."/>
            <person name="Shao J."/>
            <person name="Larry D.J."/>
            <person name="Kronmiller B."/>
            <person name="Shen D."/>
            <person name="Strem M.D."/>
            <person name="Melnick R.L."/>
            <person name="Guiltinan M.J."/>
            <person name="Tyler B.M."/>
            <person name="Meinhardt L.W."/>
            <person name="Bailey B.A."/>
        </authorList>
    </citation>
    <scope>NUCLEOTIDE SEQUENCE [LARGE SCALE GENOMIC DNA]</scope>
    <source>
        <strain evidence="2">zdho120</strain>
    </source>
</reference>
<evidence type="ECO:0000313" key="1">
    <source>
        <dbReference type="EMBL" id="OWY94700.1"/>
    </source>
</evidence>
<accession>A0A225UP22</accession>
<comment type="caution">
    <text evidence="1">The sequence shown here is derived from an EMBL/GenBank/DDBJ whole genome shotgun (WGS) entry which is preliminary data.</text>
</comment>
<proteinExistence type="predicted"/>
<gene>
    <name evidence="1" type="ORF">PHMEG_00035496</name>
</gene>
<dbReference type="AlphaFoldDB" id="A0A225UP22"/>
<dbReference type="EMBL" id="NBNE01013966">
    <property type="protein sequence ID" value="OWY94700.1"/>
    <property type="molecule type" value="Genomic_DNA"/>
</dbReference>
<name>A0A225UP22_9STRA</name>
<organism evidence="1 2">
    <name type="scientific">Phytophthora megakarya</name>
    <dbReference type="NCBI Taxonomy" id="4795"/>
    <lineage>
        <taxon>Eukaryota</taxon>
        <taxon>Sar</taxon>
        <taxon>Stramenopiles</taxon>
        <taxon>Oomycota</taxon>
        <taxon>Peronosporomycetes</taxon>
        <taxon>Peronosporales</taxon>
        <taxon>Peronosporaceae</taxon>
        <taxon>Phytophthora</taxon>
    </lineage>
</organism>
<protein>
    <submittedName>
        <fullName evidence="1">Reverse transcriptase</fullName>
    </submittedName>
</protein>
<dbReference type="Proteomes" id="UP000198211">
    <property type="component" value="Unassembled WGS sequence"/>
</dbReference>
<keyword evidence="1" id="KW-0548">Nucleotidyltransferase</keyword>
<keyword evidence="1" id="KW-0695">RNA-directed DNA polymerase</keyword>
<keyword evidence="2" id="KW-1185">Reference proteome</keyword>
<keyword evidence="1" id="KW-0808">Transferase</keyword>
<dbReference type="OrthoDB" id="129618at2759"/>
<evidence type="ECO:0000313" key="2">
    <source>
        <dbReference type="Proteomes" id="UP000198211"/>
    </source>
</evidence>
<feature type="non-terminal residue" evidence="1">
    <location>
        <position position="207"/>
    </location>
</feature>